<evidence type="ECO:0000256" key="3">
    <source>
        <dbReference type="ARBA" id="ARBA00022692"/>
    </source>
</evidence>
<protein>
    <submittedName>
        <fullName evidence="7">LysE family translocator</fullName>
    </submittedName>
</protein>
<sequence>MDSALLAFAGLSLLLTVTPGADTALVTRAALAGGRPAGFGAVLGVTSGLLVHAALSALGLSVLLARSAALYEAVRLAGAAYLLYLGVRAWREARHTAQAAGEPGPRLGFGPALAQGLTTNVLNPKVALFYLTVLPGFVRPGEGALERSLTLALIHFGWGVIWLGLLVLLIGTLAPRLRSPRVRASLERVTGAVMVALGLRVALSR</sequence>
<dbReference type="PANTHER" id="PTHR30086">
    <property type="entry name" value="ARGININE EXPORTER PROTEIN ARGO"/>
    <property type="match status" value="1"/>
</dbReference>
<name>A0A7X1TQR1_9DEIO</name>
<keyword evidence="5 6" id="KW-0472">Membrane</keyword>
<evidence type="ECO:0000256" key="2">
    <source>
        <dbReference type="ARBA" id="ARBA00022475"/>
    </source>
</evidence>
<organism evidence="7 8">
    <name type="scientific">Deinococcus terrestris</name>
    <dbReference type="NCBI Taxonomy" id="2651870"/>
    <lineage>
        <taxon>Bacteria</taxon>
        <taxon>Thermotogati</taxon>
        <taxon>Deinococcota</taxon>
        <taxon>Deinococci</taxon>
        <taxon>Deinococcales</taxon>
        <taxon>Deinococcaceae</taxon>
        <taxon>Deinococcus</taxon>
    </lineage>
</organism>
<evidence type="ECO:0000313" key="8">
    <source>
        <dbReference type="Proteomes" id="UP000484842"/>
    </source>
</evidence>
<feature type="transmembrane region" description="Helical" evidence="6">
    <location>
        <begin position="149"/>
        <end position="174"/>
    </location>
</feature>
<evidence type="ECO:0000256" key="6">
    <source>
        <dbReference type="SAM" id="Phobius"/>
    </source>
</evidence>
<keyword evidence="2" id="KW-1003">Cell membrane</keyword>
<dbReference type="PANTHER" id="PTHR30086:SF20">
    <property type="entry name" value="ARGININE EXPORTER PROTEIN ARGO-RELATED"/>
    <property type="match status" value="1"/>
</dbReference>
<comment type="subcellular location">
    <subcellularLocation>
        <location evidence="1">Cell membrane</location>
        <topology evidence="1">Multi-pass membrane protein</topology>
    </subcellularLocation>
</comment>
<evidence type="ECO:0000256" key="4">
    <source>
        <dbReference type="ARBA" id="ARBA00022989"/>
    </source>
</evidence>
<dbReference type="AlphaFoldDB" id="A0A7X1TQR1"/>
<evidence type="ECO:0000256" key="1">
    <source>
        <dbReference type="ARBA" id="ARBA00004651"/>
    </source>
</evidence>
<dbReference type="GO" id="GO:0015171">
    <property type="term" value="F:amino acid transmembrane transporter activity"/>
    <property type="evidence" value="ECO:0007669"/>
    <property type="project" value="TreeGrafter"/>
</dbReference>
<dbReference type="RefSeq" id="WP_152869267.1">
    <property type="nucleotide sequence ID" value="NZ_WBSL01000001.1"/>
</dbReference>
<evidence type="ECO:0000313" key="7">
    <source>
        <dbReference type="EMBL" id="MPY65965.1"/>
    </source>
</evidence>
<dbReference type="Proteomes" id="UP000484842">
    <property type="component" value="Unassembled WGS sequence"/>
</dbReference>
<reference evidence="7 8" key="1">
    <citation type="submission" date="2019-10" db="EMBL/GenBank/DDBJ databases">
        <title>Deinococcus sp. isolated from soil.</title>
        <authorList>
            <person name="Li Y."/>
            <person name="Wang J."/>
        </authorList>
    </citation>
    <scope>NUCLEOTIDE SEQUENCE [LARGE SCALE GENOMIC DNA]</scope>
    <source>
        <strain evidence="7 8">SDU3-2</strain>
    </source>
</reference>
<comment type="caution">
    <text evidence="7">The sequence shown here is derived from an EMBL/GenBank/DDBJ whole genome shotgun (WGS) entry which is preliminary data.</text>
</comment>
<evidence type="ECO:0000256" key="5">
    <source>
        <dbReference type="ARBA" id="ARBA00023136"/>
    </source>
</evidence>
<accession>A0A7X1TQR1</accession>
<keyword evidence="8" id="KW-1185">Reference proteome</keyword>
<gene>
    <name evidence="7" type="ORF">F8S09_04540</name>
</gene>
<keyword evidence="4 6" id="KW-1133">Transmembrane helix</keyword>
<dbReference type="EMBL" id="WBSL01000001">
    <property type="protein sequence ID" value="MPY65965.1"/>
    <property type="molecule type" value="Genomic_DNA"/>
</dbReference>
<dbReference type="GO" id="GO:0005886">
    <property type="term" value="C:plasma membrane"/>
    <property type="evidence" value="ECO:0007669"/>
    <property type="project" value="UniProtKB-SubCell"/>
</dbReference>
<feature type="transmembrane region" description="Helical" evidence="6">
    <location>
        <begin position="39"/>
        <end position="65"/>
    </location>
</feature>
<dbReference type="Pfam" id="PF01810">
    <property type="entry name" value="LysE"/>
    <property type="match status" value="1"/>
</dbReference>
<dbReference type="InterPro" id="IPR001123">
    <property type="entry name" value="LeuE-type"/>
</dbReference>
<dbReference type="PIRSF" id="PIRSF006324">
    <property type="entry name" value="LeuE"/>
    <property type="match status" value="1"/>
</dbReference>
<keyword evidence="3 6" id="KW-0812">Transmembrane</keyword>
<proteinExistence type="predicted"/>